<dbReference type="InterPro" id="IPR013517">
    <property type="entry name" value="FG-GAP"/>
</dbReference>
<protein>
    <submittedName>
        <fullName evidence="5">CRTAC1 family protein</fullName>
    </submittedName>
</protein>
<dbReference type="InterPro" id="IPR011519">
    <property type="entry name" value="UnbV_ASPIC"/>
</dbReference>
<dbReference type="InterPro" id="IPR027039">
    <property type="entry name" value="Crtac1"/>
</dbReference>
<evidence type="ECO:0000313" key="6">
    <source>
        <dbReference type="Proteomes" id="UP000663929"/>
    </source>
</evidence>
<proteinExistence type="predicted"/>
<name>A0A8A4TED3_SULCO</name>
<evidence type="ECO:0000256" key="1">
    <source>
        <dbReference type="ARBA" id="ARBA00022729"/>
    </source>
</evidence>
<dbReference type="Pfam" id="PF13517">
    <property type="entry name" value="FG-GAP_3"/>
    <property type="match status" value="2"/>
</dbReference>
<dbReference type="PANTHER" id="PTHR16026">
    <property type="entry name" value="CARTILAGE ACIDIC PROTEIN 1"/>
    <property type="match status" value="1"/>
</dbReference>
<evidence type="ECO:0000313" key="5">
    <source>
        <dbReference type="EMBL" id="QTD48459.1"/>
    </source>
</evidence>
<feature type="signal peptide" evidence="3">
    <location>
        <begin position="1"/>
        <end position="19"/>
    </location>
</feature>
<feature type="chain" id="PRO_5035225398" evidence="3">
    <location>
        <begin position="20"/>
        <end position="1049"/>
    </location>
</feature>
<dbReference type="Gene3D" id="2.130.10.130">
    <property type="entry name" value="Integrin alpha, N-terminal"/>
    <property type="match status" value="2"/>
</dbReference>
<evidence type="ECO:0000259" key="4">
    <source>
        <dbReference type="Pfam" id="PF07593"/>
    </source>
</evidence>
<feature type="region of interest" description="Disordered" evidence="2">
    <location>
        <begin position="218"/>
        <end position="239"/>
    </location>
</feature>
<feature type="domain" description="ASPIC/UnbV" evidence="4">
    <location>
        <begin position="972"/>
        <end position="1039"/>
    </location>
</feature>
<accession>A0A8A4TED3</accession>
<evidence type="ECO:0000256" key="3">
    <source>
        <dbReference type="SAM" id="SignalP"/>
    </source>
</evidence>
<dbReference type="SUPFAM" id="SSF69318">
    <property type="entry name" value="Integrin alpha N-terminal domain"/>
    <property type="match status" value="1"/>
</dbReference>
<keyword evidence="6" id="KW-1185">Reference proteome</keyword>
<sequence>MTLGKWLIIMLMLAIQATAGEQTPATETNGVEVIMDQINQLESDRDPKCYATATRLENFMYGTPLNDGARVKKIDLQKQLIRNIWNEAAEVARRENKQQVGADLLKSVLERALPKSAQPNGDWVVTLPDGVKLALTSRDKRQYSSVAYALRALLAVQQENMLQALNLPPLTQDAVAAFKDFLDIYTLIALQLADAAARGADRYEVSADDFEKAWQRLAPPTDGQPAAAPPVAAAPAESRGTPLPKFALIKRIVEQKVASYKAYNHISMPVFVRNLQVYFARHRWPDDEKQGKIFQEWFTQAMVQFAADSMLGSEKLASRNRHDLIRVEDVATFMQTFVPHRINEYEDAIFFPNLPAAERITIESYDMDAFRDSGVHWRYLQYAIENPEFAGTLEPDPFAGELLAENIAQFGVLILRVAGQTAKEEKAERLAPSHIEKALRRIQAKIDAHAAVVPEKITTGEIVSSGNGETSTKGHFFTDVTPAVGIAVDHRSSDWLSRLLRSFLHKDKGVGNLTIPPAFGGSGVAAEDFDGDGLPDLLFLSGTGNKLYHNDRGKRFVDVTRSAGLDWRRPEDGHPGEARQPLIADFDNDGHQDILVIYVDDAHRLYRNKGDGTFTDVTADCGLGGKGLVAGPATVFDFDRDGLLDVYIGYFGDYLRSILPTLKRRNTNGLPNKLFRNVGGFRFEDVTDGSGLDNTGWTQAVSHTDFDSDGWQDLIVGNDFGVNAYYRNLGDGTFLDVSADLGTNKPSYTMNVGIADLNRDLHPDIYISNIVTMNKDEKYVMPSEDTTMKFNPKKLANMRVVEANDLFMSHTKDGKLAGYRLSDAVGRGYSSTGWSWDADFFDFDNDGDDDLYCLNGMNEYFVYSSENPYYTDPDDNAKADVHIPVSPMETNVFFVNQGGKLVNESKRSGVDLLGNSRSAAYLDYDSDGDLDIALHNYHGTAVFYRNNAEQLKGNWLKIQLVGDPAKKTNRDAIGARILAKTADGQVFWREVHGSIGYLSVHPKQQHMGLGSAKEVDVTIHWPNGETTNHPKLQANAAYTIDQNAGAKRF</sequence>
<dbReference type="Pfam" id="PF07593">
    <property type="entry name" value="UnbV_ASPIC"/>
    <property type="match status" value="1"/>
</dbReference>
<dbReference type="Proteomes" id="UP000663929">
    <property type="component" value="Chromosome"/>
</dbReference>
<feature type="compositionally biased region" description="Low complexity" evidence="2">
    <location>
        <begin position="225"/>
        <end position="236"/>
    </location>
</feature>
<dbReference type="RefSeq" id="WP_237378111.1">
    <property type="nucleotide sequence ID" value="NZ_CP071793.1"/>
</dbReference>
<dbReference type="KEGG" id="scor:J3U87_23010"/>
<keyword evidence="1 3" id="KW-0732">Signal</keyword>
<dbReference type="PANTHER" id="PTHR16026:SF0">
    <property type="entry name" value="CARTILAGE ACIDIC PROTEIN 1"/>
    <property type="match status" value="1"/>
</dbReference>
<reference evidence="5" key="1">
    <citation type="submission" date="2021-03" db="EMBL/GenBank/DDBJ databases">
        <title>Acanthopleuribacteraceae sp. M133.</title>
        <authorList>
            <person name="Wang G."/>
        </authorList>
    </citation>
    <scope>NUCLEOTIDE SEQUENCE</scope>
    <source>
        <strain evidence="5">M133</strain>
    </source>
</reference>
<dbReference type="EMBL" id="CP071793">
    <property type="protein sequence ID" value="QTD48459.1"/>
    <property type="molecule type" value="Genomic_DNA"/>
</dbReference>
<organism evidence="5 6">
    <name type="scientific">Sulfidibacter corallicola</name>
    <dbReference type="NCBI Taxonomy" id="2818388"/>
    <lineage>
        <taxon>Bacteria</taxon>
        <taxon>Pseudomonadati</taxon>
        <taxon>Acidobacteriota</taxon>
        <taxon>Holophagae</taxon>
        <taxon>Acanthopleuribacterales</taxon>
        <taxon>Acanthopleuribacteraceae</taxon>
        <taxon>Sulfidibacter</taxon>
    </lineage>
</organism>
<dbReference type="InterPro" id="IPR028994">
    <property type="entry name" value="Integrin_alpha_N"/>
</dbReference>
<evidence type="ECO:0000256" key="2">
    <source>
        <dbReference type="SAM" id="MobiDB-lite"/>
    </source>
</evidence>
<gene>
    <name evidence="5" type="ORF">J3U87_23010</name>
</gene>
<dbReference type="AlphaFoldDB" id="A0A8A4TED3"/>